<dbReference type="GO" id="GO:0005829">
    <property type="term" value="C:cytosol"/>
    <property type="evidence" value="ECO:0007669"/>
    <property type="project" value="TreeGrafter"/>
</dbReference>
<sequence>METRALGPSDLHLSLLGLGCNNFGGRIDLAATRKVIDKALELGITHIDTADIYGGRGNSEAFIGECLEGRRDEAVLATKIGKPMSDNPPKNRGSRDYVAAAIEGSLKRLRTDRIDLLYMHEPDPGTPIEETLRALEEAIQAGKVRYLAGSNYSAGEVSDAVDTAKRIGISGFVATQDDYSLLSRGIESVLLPVLETHRLGLIPYYPLAAGALTGKYRRDQPMPDGARLSANEQSANRFFGPARQETVEKLTAFAEERGHTLLELALNWLAQRPQVVSIITGATKPEQLEANVNALGWKLTMEEMAEVDRITKV</sequence>
<protein>
    <submittedName>
        <fullName evidence="3">Predicted oxidoreductase</fullName>
    </submittedName>
</protein>
<dbReference type="RefSeq" id="WP_090880601.1">
    <property type="nucleotide sequence ID" value="NZ_FMXQ01000012.1"/>
</dbReference>
<proteinExistence type="predicted"/>
<keyword evidence="1" id="KW-0560">Oxidoreductase</keyword>
<dbReference type="InterPro" id="IPR036812">
    <property type="entry name" value="NAD(P)_OxRdtase_dom_sf"/>
</dbReference>
<evidence type="ECO:0000259" key="2">
    <source>
        <dbReference type="Pfam" id="PF00248"/>
    </source>
</evidence>
<keyword evidence="4" id="KW-1185">Reference proteome</keyword>
<dbReference type="PANTHER" id="PTHR43364">
    <property type="entry name" value="NADH-SPECIFIC METHYLGLYOXAL REDUCTASE-RELATED"/>
    <property type="match status" value="1"/>
</dbReference>
<dbReference type="PANTHER" id="PTHR43364:SF4">
    <property type="entry name" value="NAD(P)-LINKED OXIDOREDUCTASE SUPERFAMILY PROTEIN"/>
    <property type="match status" value="1"/>
</dbReference>
<dbReference type="InterPro" id="IPR020471">
    <property type="entry name" value="AKR"/>
</dbReference>
<accession>A0A1G6EH51</accession>
<dbReference type="STRING" id="665467.SAMN02982931_04509"/>
<evidence type="ECO:0000313" key="3">
    <source>
        <dbReference type="EMBL" id="SDB56704.1"/>
    </source>
</evidence>
<organism evidence="3 4">
    <name type="scientific">Bauldia litoralis</name>
    <dbReference type="NCBI Taxonomy" id="665467"/>
    <lineage>
        <taxon>Bacteria</taxon>
        <taxon>Pseudomonadati</taxon>
        <taxon>Pseudomonadota</taxon>
        <taxon>Alphaproteobacteria</taxon>
        <taxon>Hyphomicrobiales</taxon>
        <taxon>Kaistiaceae</taxon>
        <taxon>Bauldia</taxon>
    </lineage>
</organism>
<dbReference type="SUPFAM" id="SSF51430">
    <property type="entry name" value="NAD(P)-linked oxidoreductase"/>
    <property type="match status" value="1"/>
</dbReference>
<dbReference type="FunFam" id="3.20.20.100:FF:000004">
    <property type="entry name" value="Oxidoreductase, aldo/keto reductase"/>
    <property type="match status" value="1"/>
</dbReference>
<dbReference type="Proteomes" id="UP000199071">
    <property type="component" value="Unassembled WGS sequence"/>
</dbReference>
<dbReference type="AlphaFoldDB" id="A0A1G6EH51"/>
<evidence type="ECO:0000256" key="1">
    <source>
        <dbReference type="ARBA" id="ARBA00023002"/>
    </source>
</evidence>
<evidence type="ECO:0000313" key="4">
    <source>
        <dbReference type="Proteomes" id="UP000199071"/>
    </source>
</evidence>
<feature type="domain" description="NADP-dependent oxidoreductase" evidence="2">
    <location>
        <begin position="16"/>
        <end position="310"/>
    </location>
</feature>
<dbReference type="GO" id="GO:0016491">
    <property type="term" value="F:oxidoreductase activity"/>
    <property type="evidence" value="ECO:0007669"/>
    <property type="project" value="UniProtKB-KW"/>
</dbReference>
<reference evidence="3 4" key="1">
    <citation type="submission" date="2016-10" db="EMBL/GenBank/DDBJ databases">
        <authorList>
            <person name="de Groot N.N."/>
        </authorList>
    </citation>
    <scope>NUCLEOTIDE SEQUENCE [LARGE SCALE GENOMIC DNA]</scope>
    <source>
        <strain evidence="3 4">ATCC 35022</strain>
    </source>
</reference>
<name>A0A1G6EH51_9HYPH</name>
<dbReference type="OrthoDB" id="9803483at2"/>
<dbReference type="EMBL" id="FMXQ01000012">
    <property type="protein sequence ID" value="SDB56704.1"/>
    <property type="molecule type" value="Genomic_DNA"/>
</dbReference>
<dbReference type="PRINTS" id="PR00069">
    <property type="entry name" value="ALDKETRDTASE"/>
</dbReference>
<gene>
    <name evidence="3" type="ORF">SAMN02982931_04509</name>
</gene>
<dbReference type="Pfam" id="PF00248">
    <property type="entry name" value="Aldo_ket_red"/>
    <property type="match status" value="1"/>
</dbReference>
<dbReference type="InterPro" id="IPR023210">
    <property type="entry name" value="NADP_OxRdtase_dom"/>
</dbReference>
<dbReference type="Gene3D" id="3.20.20.100">
    <property type="entry name" value="NADP-dependent oxidoreductase domain"/>
    <property type="match status" value="1"/>
</dbReference>
<dbReference type="InterPro" id="IPR050523">
    <property type="entry name" value="AKR_Detox_Biosynth"/>
</dbReference>